<name>A0A0C1QWS7_9CLOT</name>
<keyword evidence="9" id="KW-1185">Reference proteome</keyword>
<accession>A0A0C1QWS7</accession>
<protein>
    <recommendedName>
        <fullName evidence="1">bis(5'-nucleosyl)-tetraphosphatase (symmetrical)</fullName>
        <ecNumber evidence="1">3.6.1.41</ecNumber>
    </recommendedName>
</protein>
<reference evidence="8 9" key="1">
    <citation type="journal article" date="2015" name="Infect. Genet. Evol.">
        <title>Genomic sequences of six botulinum neurotoxin-producing strains representing three clostridial species illustrate the mobility and diversity of botulinum neurotoxin genes.</title>
        <authorList>
            <person name="Smith T.J."/>
            <person name="Hill K.K."/>
            <person name="Xie G."/>
            <person name="Foley B.T."/>
            <person name="Williamson C.H."/>
            <person name="Foster J.T."/>
            <person name="Johnson S.L."/>
            <person name="Chertkov O."/>
            <person name="Teshima H."/>
            <person name="Gibbons H.S."/>
            <person name="Johnsky L.A."/>
            <person name="Karavis M.A."/>
            <person name="Smith L.A."/>
        </authorList>
    </citation>
    <scope>NUCLEOTIDE SEQUENCE [LARGE SCALE GENOMIC DNA]</scope>
    <source>
        <strain evidence="8 9">CDC 2741</strain>
    </source>
</reference>
<feature type="domain" description="HD" evidence="7">
    <location>
        <begin position="34"/>
        <end position="149"/>
    </location>
</feature>
<dbReference type="InterPro" id="IPR003607">
    <property type="entry name" value="HD/PDEase_dom"/>
</dbReference>
<comment type="caution">
    <text evidence="8">The sequence shown here is derived from an EMBL/GenBank/DDBJ whole genome shotgun (WGS) entry which is preliminary data.</text>
</comment>
<dbReference type="GO" id="GO:0046872">
    <property type="term" value="F:metal ion binding"/>
    <property type="evidence" value="ECO:0007669"/>
    <property type="project" value="UniProtKB-KW"/>
</dbReference>
<dbReference type="PANTHER" id="PTHR35795:SF1">
    <property type="entry name" value="BIS(5'-NUCLEOSYL)-TETRAPHOSPHATASE, SYMMETRICAL"/>
    <property type="match status" value="1"/>
</dbReference>
<dbReference type="InterPro" id="IPR051094">
    <property type="entry name" value="Diverse_Catalytic_Enzymes"/>
</dbReference>
<dbReference type="AlphaFoldDB" id="A0A0C1QWS7"/>
<evidence type="ECO:0000313" key="9">
    <source>
        <dbReference type="Proteomes" id="UP000031366"/>
    </source>
</evidence>
<dbReference type="CDD" id="cd00077">
    <property type="entry name" value="HDc"/>
    <property type="match status" value="1"/>
</dbReference>
<evidence type="ECO:0000256" key="3">
    <source>
        <dbReference type="ARBA" id="ARBA00022741"/>
    </source>
</evidence>
<dbReference type="EC" id="3.6.1.41" evidence="1"/>
<keyword evidence="3" id="KW-0547">Nucleotide-binding</keyword>
<keyword evidence="2" id="KW-0479">Metal-binding</keyword>
<dbReference type="NCBIfam" id="TIGR00277">
    <property type="entry name" value="HDIG"/>
    <property type="match status" value="1"/>
</dbReference>
<keyword evidence="4" id="KW-0378">Hydrolase</keyword>
<evidence type="ECO:0000256" key="6">
    <source>
        <dbReference type="ARBA" id="ARBA00049417"/>
    </source>
</evidence>
<evidence type="ECO:0000256" key="2">
    <source>
        <dbReference type="ARBA" id="ARBA00022723"/>
    </source>
</evidence>
<evidence type="ECO:0000259" key="7">
    <source>
        <dbReference type="PROSITE" id="PS51831"/>
    </source>
</evidence>
<dbReference type="Proteomes" id="UP000031366">
    <property type="component" value="Unassembled WGS sequence"/>
</dbReference>
<evidence type="ECO:0000256" key="5">
    <source>
        <dbReference type="ARBA" id="ARBA00023004"/>
    </source>
</evidence>
<dbReference type="Pfam" id="PF01966">
    <property type="entry name" value="HD"/>
    <property type="match status" value="1"/>
</dbReference>
<dbReference type="NCBIfam" id="TIGR00488">
    <property type="entry name" value="bis(5'-nucleosyl)-tetraphosphatase (symmetrical) YqeK"/>
    <property type="match status" value="1"/>
</dbReference>
<sequence>MNDIFKEIIRDVTLTGDIREDSHNLLMKHNKIIIDNHSLRVAEKAKLLAKQFGINENLAEVAGLLHDISGVYPNEEKLELCKKLNIEILLEEEKFPMILHQKISRVMAMEIFNISNKEILEAINCHTTLRSNASPLDMVLFIADKIEWDQKGAPPYINEVEKALNTSLELSAFKFIKYQMDNKENLKVIHPWLLEAYLDLETQLL</sequence>
<dbReference type="GO" id="GO:0008803">
    <property type="term" value="F:bis(5'-nucleosyl)-tetraphosphatase (symmetrical) activity"/>
    <property type="evidence" value="ECO:0007669"/>
    <property type="project" value="UniProtKB-EC"/>
</dbReference>
<keyword evidence="5" id="KW-0408">Iron</keyword>
<evidence type="ECO:0000256" key="1">
    <source>
        <dbReference type="ARBA" id="ARBA00012506"/>
    </source>
</evidence>
<gene>
    <name evidence="8" type="ORF">U732_2706</name>
</gene>
<dbReference type="STRING" id="29341.RSJ17_20720"/>
<evidence type="ECO:0000313" key="8">
    <source>
        <dbReference type="EMBL" id="KIE45447.1"/>
    </source>
</evidence>
<dbReference type="InterPro" id="IPR006674">
    <property type="entry name" value="HD_domain"/>
</dbReference>
<dbReference type="GO" id="GO:0000166">
    <property type="term" value="F:nucleotide binding"/>
    <property type="evidence" value="ECO:0007669"/>
    <property type="project" value="UniProtKB-KW"/>
</dbReference>
<dbReference type="SUPFAM" id="SSF109604">
    <property type="entry name" value="HD-domain/PDEase-like"/>
    <property type="match status" value="1"/>
</dbReference>
<dbReference type="OrthoDB" id="5295945at2"/>
<dbReference type="Gene3D" id="1.10.3210.10">
    <property type="entry name" value="Hypothetical protein af1432"/>
    <property type="match status" value="1"/>
</dbReference>
<organism evidence="8 9">
    <name type="scientific">Clostridium argentinense CDC 2741</name>
    <dbReference type="NCBI Taxonomy" id="1418104"/>
    <lineage>
        <taxon>Bacteria</taxon>
        <taxon>Bacillati</taxon>
        <taxon>Bacillota</taxon>
        <taxon>Clostridia</taxon>
        <taxon>Eubacteriales</taxon>
        <taxon>Clostridiaceae</taxon>
        <taxon>Clostridium</taxon>
    </lineage>
</organism>
<proteinExistence type="predicted"/>
<dbReference type="PANTHER" id="PTHR35795">
    <property type="entry name" value="SLR1885 PROTEIN"/>
    <property type="match status" value="1"/>
</dbReference>
<dbReference type="EMBL" id="AYSO01000019">
    <property type="protein sequence ID" value="KIE45447.1"/>
    <property type="molecule type" value="Genomic_DNA"/>
</dbReference>
<comment type="catalytic activity">
    <reaction evidence="6">
        <text>P(1),P(4)-bis(5'-adenosyl) tetraphosphate + H2O = 2 ADP + 2 H(+)</text>
        <dbReference type="Rhea" id="RHEA:24252"/>
        <dbReference type="ChEBI" id="CHEBI:15377"/>
        <dbReference type="ChEBI" id="CHEBI:15378"/>
        <dbReference type="ChEBI" id="CHEBI:58141"/>
        <dbReference type="ChEBI" id="CHEBI:456216"/>
        <dbReference type="EC" id="3.6.1.41"/>
    </reaction>
</comment>
<dbReference type="InterPro" id="IPR006675">
    <property type="entry name" value="HDIG_dom"/>
</dbReference>
<evidence type="ECO:0000256" key="4">
    <source>
        <dbReference type="ARBA" id="ARBA00022801"/>
    </source>
</evidence>
<dbReference type="InterPro" id="IPR005249">
    <property type="entry name" value="YqeK"/>
</dbReference>
<dbReference type="RefSeq" id="WP_052268207.1">
    <property type="nucleotide sequence ID" value="NZ_AYSO01000019.1"/>
</dbReference>
<dbReference type="PROSITE" id="PS51831">
    <property type="entry name" value="HD"/>
    <property type="match status" value="1"/>
</dbReference>